<reference evidence="1 2" key="1">
    <citation type="submission" date="2015-02" db="EMBL/GenBank/DDBJ databases">
        <title>Genome Sequencing of Rickettsiales.</title>
        <authorList>
            <person name="Daugherty S.C."/>
            <person name="Su Q."/>
            <person name="Abolude K."/>
            <person name="Beier-Sexton M."/>
            <person name="Carlyon J.A."/>
            <person name="Carter R."/>
            <person name="Day N.P."/>
            <person name="Dumler S.J."/>
            <person name="Dyachenko V."/>
            <person name="Godinez A."/>
            <person name="Kurtti T.J."/>
            <person name="Lichay M."/>
            <person name="Mullins K.E."/>
            <person name="Ott S."/>
            <person name="Pappas-Brown V."/>
            <person name="Paris D.H."/>
            <person name="Patel P."/>
            <person name="Richards A.L."/>
            <person name="Sadzewicz L."/>
            <person name="Sears K."/>
            <person name="Seidman D."/>
            <person name="Sengamalay N."/>
            <person name="Stenos J."/>
            <person name="Tallon L.J."/>
            <person name="Vincent G."/>
            <person name="Fraser C.M."/>
            <person name="Munderloh U."/>
            <person name="Dunning-Hotopp J.C."/>
        </authorList>
    </citation>
    <scope>NUCLEOTIDE SEQUENCE [LARGE SCALE GENOMIC DNA]</scope>
    <source>
        <strain evidence="1 2">RAC413</strain>
    </source>
</reference>
<sequence>MVIKQKKLVVNVKALNFDNYKKIICKIIGCADVQDLVSTNE</sequence>
<dbReference type="EMBL" id="LANX01000001">
    <property type="protein sequence ID" value="KJV68757.1"/>
    <property type="molecule type" value="Genomic_DNA"/>
</dbReference>
<dbReference type="AlphaFoldDB" id="A0A0F3NM27"/>
<name>A0A0F3NM27_9RICK</name>
<proteinExistence type="predicted"/>
<protein>
    <submittedName>
        <fullName evidence="1">Uncharacterized protein</fullName>
    </submittedName>
</protein>
<comment type="caution">
    <text evidence="1">The sequence shown here is derived from an EMBL/GenBank/DDBJ whole genome shotgun (WGS) entry which is preliminary data.</text>
</comment>
<accession>A0A0F3NM27</accession>
<gene>
    <name evidence="1" type="ORF">NLO413_0120</name>
</gene>
<keyword evidence="2" id="KW-1185">Reference proteome</keyword>
<organism evidence="1 2">
    <name type="scientific">Candidatus Neoehrlichia procyonis str. RAC413</name>
    <dbReference type="NCBI Taxonomy" id="1359163"/>
    <lineage>
        <taxon>Bacteria</taxon>
        <taxon>Pseudomonadati</taxon>
        <taxon>Pseudomonadota</taxon>
        <taxon>Alphaproteobacteria</taxon>
        <taxon>Rickettsiales</taxon>
        <taxon>Anaplasmataceae</taxon>
        <taxon>Candidatus Neoehrlichia</taxon>
    </lineage>
</organism>
<evidence type="ECO:0000313" key="2">
    <source>
        <dbReference type="Proteomes" id="UP000033562"/>
    </source>
</evidence>
<dbReference type="Proteomes" id="UP000033562">
    <property type="component" value="Unassembled WGS sequence"/>
</dbReference>
<evidence type="ECO:0000313" key="1">
    <source>
        <dbReference type="EMBL" id="KJV68757.1"/>
    </source>
</evidence>